<feature type="domain" description="SH3" evidence="17">
    <location>
        <begin position="25"/>
        <end position="91"/>
    </location>
</feature>
<dbReference type="GO" id="GO:0005524">
    <property type="term" value="F:ATP binding"/>
    <property type="evidence" value="ECO:0007669"/>
    <property type="project" value="UniProtKB-UniRule"/>
</dbReference>
<dbReference type="InterPro" id="IPR017441">
    <property type="entry name" value="Protein_kinase_ATP_BS"/>
</dbReference>
<dbReference type="GO" id="GO:0004706">
    <property type="term" value="F:JUN kinase kinase kinase activity"/>
    <property type="evidence" value="ECO:0007669"/>
    <property type="project" value="TreeGrafter"/>
</dbReference>
<dbReference type="PANTHER" id="PTHR44329:SF293">
    <property type="entry name" value="MITOGEN-ACTIVATED PROTEIN KINASE KINASE KINASE"/>
    <property type="match status" value="1"/>
</dbReference>
<keyword evidence="6" id="KW-0808">Transferase</keyword>
<evidence type="ECO:0000256" key="14">
    <source>
        <dbReference type="PROSITE-ProRule" id="PRU10141"/>
    </source>
</evidence>
<dbReference type="InterPro" id="IPR051681">
    <property type="entry name" value="Ser/Thr_Kinases-Pseudokinases"/>
</dbReference>
<evidence type="ECO:0000256" key="6">
    <source>
        <dbReference type="ARBA" id="ARBA00022679"/>
    </source>
</evidence>
<feature type="region of interest" description="Disordered" evidence="16">
    <location>
        <begin position="1"/>
        <end position="22"/>
    </location>
</feature>
<dbReference type="AlphaFoldDB" id="A0A7M5XD83"/>
<keyword evidence="20" id="KW-1185">Reference proteome</keyword>
<feature type="compositionally biased region" description="Low complexity" evidence="16">
    <location>
        <begin position="895"/>
        <end position="910"/>
    </location>
</feature>
<dbReference type="InterPro" id="IPR011009">
    <property type="entry name" value="Kinase-like_dom_sf"/>
</dbReference>
<keyword evidence="15" id="KW-0175">Coiled coil</keyword>
<feature type="region of interest" description="Disordered" evidence="16">
    <location>
        <begin position="895"/>
        <end position="918"/>
    </location>
</feature>
<dbReference type="InterPro" id="IPR008271">
    <property type="entry name" value="Ser/Thr_kinase_AS"/>
</dbReference>
<feature type="region of interest" description="Disordered" evidence="16">
    <location>
        <begin position="683"/>
        <end position="725"/>
    </location>
</feature>
<comment type="cofactor">
    <cofactor evidence="1">
        <name>Mg(2+)</name>
        <dbReference type="ChEBI" id="CHEBI:18420"/>
    </cofactor>
</comment>
<keyword evidence="8 14" id="KW-0547">Nucleotide-binding</keyword>
<keyword evidence="7" id="KW-0677">Repeat</keyword>
<evidence type="ECO:0000313" key="20">
    <source>
        <dbReference type="Proteomes" id="UP000594262"/>
    </source>
</evidence>
<dbReference type="Gene3D" id="2.30.30.40">
    <property type="entry name" value="SH3 Domains"/>
    <property type="match status" value="1"/>
</dbReference>
<dbReference type="PRINTS" id="PR00109">
    <property type="entry name" value="TYRKINASE"/>
</dbReference>
<reference evidence="19" key="1">
    <citation type="submission" date="2021-01" db="UniProtKB">
        <authorList>
            <consortium name="EnsemblMetazoa"/>
        </authorList>
    </citation>
    <scope>IDENTIFICATION</scope>
</reference>
<dbReference type="PROSITE" id="PS50011">
    <property type="entry name" value="PROTEIN_KINASE_DOM"/>
    <property type="match status" value="1"/>
</dbReference>
<dbReference type="InterPro" id="IPR001245">
    <property type="entry name" value="Ser-Thr/Tyr_kinase_cat_dom"/>
</dbReference>
<dbReference type="SMART" id="SM00220">
    <property type="entry name" value="S_TKc"/>
    <property type="match status" value="1"/>
</dbReference>
<dbReference type="SMART" id="SM00326">
    <property type="entry name" value="SH3"/>
    <property type="match status" value="1"/>
</dbReference>
<evidence type="ECO:0000256" key="10">
    <source>
        <dbReference type="ARBA" id="ARBA00022840"/>
    </source>
</evidence>
<name>A0A7M5XD83_9CNID</name>
<evidence type="ECO:0000256" key="13">
    <source>
        <dbReference type="PROSITE-ProRule" id="PRU00192"/>
    </source>
</evidence>
<dbReference type="PROSITE" id="PS00108">
    <property type="entry name" value="PROTEIN_KINASE_ST"/>
    <property type="match status" value="1"/>
</dbReference>
<evidence type="ECO:0000256" key="5">
    <source>
        <dbReference type="ARBA" id="ARBA00022527"/>
    </source>
</evidence>
<dbReference type="Pfam" id="PF07714">
    <property type="entry name" value="PK_Tyr_Ser-Thr"/>
    <property type="match status" value="1"/>
</dbReference>
<feature type="compositionally biased region" description="Polar residues" evidence="16">
    <location>
        <begin position="1"/>
        <end position="16"/>
    </location>
</feature>
<feature type="compositionally biased region" description="Basic and acidic residues" evidence="16">
    <location>
        <begin position="605"/>
        <end position="615"/>
    </location>
</feature>
<dbReference type="EnsemblMetazoa" id="CLYHEMT020283.1">
    <property type="protein sequence ID" value="CLYHEMP020283.1"/>
    <property type="gene ID" value="CLYHEMG020283"/>
</dbReference>
<feature type="region of interest" description="Disordered" evidence="16">
    <location>
        <begin position="555"/>
        <end position="645"/>
    </location>
</feature>
<feature type="region of interest" description="Disordered" evidence="16">
    <location>
        <begin position="473"/>
        <end position="494"/>
    </location>
</feature>
<dbReference type="PANTHER" id="PTHR44329">
    <property type="entry name" value="SERINE/THREONINE-PROTEIN KINASE TNNI3K-RELATED"/>
    <property type="match status" value="1"/>
</dbReference>
<evidence type="ECO:0000313" key="19">
    <source>
        <dbReference type="EnsemblMetazoa" id="CLYHEMP020283.1"/>
    </source>
</evidence>
<dbReference type="Pfam" id="PF14604">
    <property type="entry name" value="SH3_9"/>
    <property type="match status" value="1"/>
</dbReference>
<dbReference type="InterPro" id="IPR036028">
    <property type="entry name" value="SH3-like_dom_sf"/>
</dbReference>
<dbReference type="PROSITE" id="PS00107">
    <property type="entry name" value="PROTEIN_KINASE_ATP"/>
    <property type="match status" value="1"/>
</dbReference>
<feature type="domain" description="Protein kinase" evidence="18">
    <location>
        <begin position="119"/>
        <end position="388"/>
    </location>
</feature>
<comment type="catalytic activity">
    <reaction evidence="11">
        <text>L-threonyl-[protein] + ATP = O-phospho-L-threonyl-[protein] + ADP + H(+)</text>
        <dbReference type="Rhea" id="RHEA:46608"/>
        <dbReference type="Rhea" id="RHEA-COMP:11060"/>
        <dbReference type="Rhea" id="RHEA-COMP:11605"/>
        <dbReference type="ChEBI" id="CHEBI:15378"/>
        <dbReference type="ChEBI" id="CHEBI:30013"/>
        <dbReference type="ChEBI" id="CHEBI:30616"/>
        <dbReference type="ChEBI" id="CHEBI:61977"/>
        <dbReference type="ChEBI" id="CHEBI:456216"/>
        <dbReference type="EC" id="2.7.11.25"/>
    </reaction>
</comment>
<feature type="compositionally biased region" description="Basic residues" evidence="16">
    <location>
        <begin position="484"/>
        <end position="494"/>
    </location>
</feature>
<dbReference type="GeneID" id="136820782"/>
<evidence type="ECO:0000256" key="9">
    <source>
        <dbReference type="ARBA" id="ARBA00022777"/>
    </source>
</evidence>
<evidence type="ECO:0000256" key="15">
    <source>
        <dbReference type="SAM" id="Coils"/>
    </source>
</evidence>
<dbReference type="SUPFAM" id="SSF56112">
    <property type="entry name" value="Protein kinase-like (PK-like)"/>
    <property type="match status" value="1"/>
</dbReference>
<dbReference type="InterPro" id="IPR001452">
    <property type="entry name" value="SH3_domain"/>
</dbReference>
<feature type="binding site" evidence="14">
    <location>
        <position position="154"/>
    </location>
    <ligand>
        <name>ATP</name>
        <dbReference type="ChEBI" id="CHEBI:30616"/>
    </ligand>
</feature>
<keyword evidence="10 14" id="KW-0067">ATP-binding</keyword>
<feature type="region of interest" description="Disordered" evidence="16">
    <location>
        <begin position="514"/>
        <end position="542"/>
    </location>
</feature>
<dbReference type="Gene3D" id="3.30.200.20">
    <property type="entry name" value="Phosphorylase Kinase, domain 1"/>
    <property type="match status" value="1"/>
</dbReference>
<evidence type="ECO:0000256" key="11">
    <source>
        <dbReference type="ARBA" id="ARBA00047559"/>
    </source>
</evidence>
<evidence type="ECO:0000259" key="18">
    <source>
        <dbReference type="PROSITE" id="PS50011"/>
    </source>
</evidence>
<evidence type="ECO:0000259" key="17">
    <source>
        <dbReference type="PROSITE" id="PS50002"/>
    </source>
</evidence>
<feature type="compositionally biased region" description="Polar residues" evidence="16">
    <location>
        <begin position="946"/>
        <end position="974"/>
    </location>
</feature>
<evidence type="ECO:0000256" key="2">
    <source>
        <dbReference type="ARBA" id="ARBA00006529"/>
    </source>
</evidence>
<dbReference type="FunFam" id="1.10.510.10:FF:000076">
    <property type="entry name" value="Mitogen-activated protein kinase kinase kinase"/>
    <property type="match status" value="1"/>
</dbReference>
<keyword evidence="9" id="KW-0418">Kinase</keyword>
<organism evidence="19 20">
    <name type="scientific">Clytia hemisphaerica</name>
    <dbReference type="NCBI Taxonomy" id="252671"/>
    <lineage>
        <taxon>Eukaryota</taxon>
        <taxon>Metazoa</taxon>
        <taxon>Cnidaria</taxon>
        <taxon>Hydrozoa</taxon>
        <taxon>Hydroidolina</taxon>
        <taxon>Leptothecata</taxon>
        <taxon>Obeliida</taxon>
        <taxon>Clytiidae</taxon>
        <taxon>Clytia</taxon>
    </lineage>
</organism>
<evidence type="ECO:0000256" key="16">
    <source>
        <dbReference type="SAM" id="MobiDB-lite"/>
    </source>
</evidence>
<protein>
    <recommendedName>
        <fullName evidence="3">mitogen-activated protein kinase kinase kinase</fullName>
        <ecNumber evidence="3">2.7.11.25</ecNumber>
    </recommendedName>
</protein>
<dbReference type="PROSITE" id="PS50002">
    <property type="entry name" value="SH3"/>
    <property type="match status" value="1"/>
</dbReference>
<feature type="region of interest" description="Disordered" evidence="16">
    <location>
        <begin position="812"/>
        <end position="852"/>
    </location>
</feature>
<feature type="coiled-coil region" evidence="15">
    <location>
        <begin position="405"/>
        <end position="460"/>
    </location>
</feature>
<evidence type="ECO:0000256" key="7">
    <source>
        <dbReference type="ARBA" id="ARBA00022737"/>
    </source>
</evidence>
<evidence type="ECO:0000256" key="12">
    <source>
        <dbReference type="ARBA" id="ARBA00048329"/>
    </source>
</evidence>
<evidence type="ECO:0000256" key="8">
    <source>
        <dbReference type="ARBA" id="ARBA00022741"/>
    </source>
</evidence>
<evidence type="ECO:0000256" key="1">
    <source>
        <dbReference type="ARBA" id="ARBA00001946"/>
    </source>
</evidence>
<dbReference type="SUPFAM" id="SSF50044">
    <property type="entry name" value="SH3-domain"/>
    <property type="match status" value="1"/>
</dbReference>
<dbReference type="RefSeq" id="XP_066933112.1">
    <property type="nucleotide sequence ID" value="XM_067077011.1"/>
</dbReference>
<dbReference type="InterPro" id="IPR000719">
    <property type="entry name" value="Prot_kinase_dom"/>
</dbReference>
<comment type="similarity">
    <text evidence="2">Belongs to the protein kinase superfamily. STE Ser/Thr protein kinase family. MAP kinase kinase kinase subfamily.</text>
</comment>
<sequence length="981" mass="110428">MQPESSAVDGTNTEDGNVTHENEQRKVEYATVIYYYMAKEDDELNLQVGDIIEVVSKDKSDSGDDGWWYGKKLGDTECRVFPANYVILENQNKSLIQKHSSFRTPIDNRRIPEIDFDTLDLKQLIGVGGFGRVWRALWGREEEGKHIRQECAVKVARIDAGDDPEVAVANVEKEARMFTMLSHPNIVALLAVCRKPPNLCLVMEFAAGGALNRLLGARKLPPEVLLDWALQIAKGMQYLHNEAFLQVIHRDLKSSNILISQIIDDNLGRSVLKITDFGLARETNHTTKMSTAGTYPWMAPEVIRSSMFSKASDVWSYGVVLWEVLTSQVPYHGIENLAVAYGVAMNKLTLPIPTTCPHGFALLMGDCWKPDPHDRPRFPNILQSLERIARSDFPRTAVDSFRSLQDKWKGEIERIFEELKEKEKEISSREEELVKIEIDQRRLEEHLKSKELELQERERILLEREIVIAVQTQHSNMPEPERKPRGKNKKGKKFRKYLTSGKTNISAPTGFKHRYTVTTTPTDGGEGPIGELVNPPKSPGPQRLRLLSLEQQKISEKKVKTWGPNSTPYKKNKGRKERANFDRMNSNENSMHKNTRSSSFPNLHRINDRMNRPETSDPNIAAKDPLFDSLPPGQFPTDASPLSPSRPRVRYLAICQAGILAAAICGIDLTDAWDPEAELNLEKKEKKDSVGSRETVSLSNTPIGNRRKNHNGGHRSTSTSEFGTYRRRRDDDFEYMNDSNINLVNSTNNKSYELSSTSDISTAYTNTTPSFSHSTSLPYNDTYSEQDTIHFRGDMYSQPSANAAQARFRRVSSENQVEVRQQQSKSASPIRRVPQPASDQFDSKPQRPKTLNVTPDHKVAVTTQQEQSSQQFQRFNVSKANNTVVYPQTFHAFTNSNTSSSSQSPASTPGSPKPVGRLPMLKDIDRIDNVSSMPARIHQYPGGGTANSNRPRAQSAFNQPAVINNQSGSSQPSTPKHIAFI</sequence>
<feature type="region of interest" description="Disordered" evidence="16">
    <location>
        <begin position="934"/>
        <end position="981"/>
    </location>
</feature>
<keyword evidence="4 13" id="KW-0728">SH3 domain</keyword>
<accession>A0A7M5XD83</accession>
<dbReference type="OrthoDB" id="339325at2759"/>
<dbReference type="Gene3D" id="1.10.510.10">
    <property type="entry name" value="Transferase(Phosphotransferase) domain 1"/>
    <property type="match status" value="1"/>
</dbReference>
<proteinExistence type="inferred from homology"/>
<feature type="compositionally biased region" description="Polar residues" evidence="16">
    <location>
        <begin position="813"/>
        <end position="827"/>
    </location>
</feature>
<feature type="compositionally biased region" description="Polar residues" evidence="16">
    <location>
        <begin position="692"/>
        <end position="703"/>
    </location>
</feature>
<dbReference type="Proteomes" id="UP000594262">
    <property type="component" value="Unplaced"/>
</dbReference>
<comment type="catalytic activity">
    <reaction evidence="12">
        <text>L-seryl-[protein] + ATP = O-phospho-L-seryl-[protein] + ADP + H(+)</text>
        <dbReference type="Rhea" id="RHEA:17989"/>
        <dbReference type="Rhea" id="RHEA-COMP:9863"/>
        <dbReference type="Rhea" id="RHEA-COMP:11604"/>
        <dbReference type="ChEBI" id="CHEBI:15378"/>
        <dbReference type="ChEBI" id="CHEBI:29999"/>
        <dbReference type="ChEBI" id="CHEBI:30616"/>
        <dbReference type="ChEBI" id="CHEBI:83421"/>
        <dbReference type="ChEBI" id="CHEBI:456216"/>
        <dbReference type="EC" id="2.7.11.25"/>
    </reaction>
</comment>
<evidence type="ECO:0000256" key="4">
    <source>
        <dbReference type="ARBA" id="ARBA00022443"/>
    </source>
</evidence>
<dbReference type="EC" id="2.7.11.25" evidence="3"/>
<keyword evidence="5" id="KW-0723">Serine/threonine-protein kinase</keyword>
<evidence type="ECO:0000256" key="3">
    <source>
        <dbReference type="ARBA" id="ARBA00012406"/>
    </source>
</evidence>